<evidence type="ECO:0000313" key="2">
    <source>
        <dbReference type="Proteomes" id="UP000092462"/>
    </source>
</evidence>
<proteinExistence type="predicted"/>
<evidence type="ECO:0000313" key="1">
    <source>
        <dbReference type="EnsemblMetazoa" id="PPAI007943-PA"/>
    </source>
</evidence>
<dbReference type="VEuPathDB" id="VectorBase:PPAI007943"/>
<keyword evidence="2" id="KW-1185">Reference proteome</keyword>
<protein>
    <submittedName>
        <fullName evidence="1">Uncharacterized protein</fullName>
    </submittedName>
</protein>
<dbReference type="EnsemblMetazoa" id="PPAI007943-RA">
    <property type="protein sequence ID" value="PPAI007943-PA"/>
    <property type="gene ID" value="PPAI007943"/>
</dbReference>
<dbReference type="AlphaFoldDB" id="A0A1B0DIF8"/>
<name>A0A1B0DIF8_PHLPP</name>
<organism evidence="1 2">
    <name type="scientific">Phlebotomus papatasi</name>
    <name type="common">Sandfly</name>
    <dbReference type="NCBI Taxonomy" id="29031"/>
    <lineage>
        <taxon>Eukaryota</taxon>
        <taxon>Metazoa</taxon>
        <taxon>Ecdysozoa</taxon>
        <taxon>Arthropoda</taxon>
        <taxon>Hexapoda</taxon>
        <taxon>Insecta</taxon>
        <taxon>Pterygota</taxon>
        <taxon>Neoptera</taxon>
        <taxon>Endopterygota</taxon>
        <taxon>Diptera</taxon>
        <taxon>Nematocera</taxon>
        <taxon>Psychodoidea</taxon>
        <taxon>Psychodidae</taxon>
        <taxon>Phlebotomus</taxon>
        <taxon>Phlebotomus</taxon>
    </lineage>
</organism>
<dbReference type="EMBL" id="AJVK01062499">
    <property type="status" value="NOT_ANNOTATED_CDS"/>
    <property type="molecule type" value="Genomic_DNA"/>
</dbReference>
<accession>A0A1B0DIF8</accession>
<dbReference type="Proteomes" id="UP000092462">
    <property type="component" value="Unassembled WGS sequence"/>
</dbReference>
<sequence length="200" mass="22642">MVSFMQSIEQTTDVGEEVIEMREESERRKPNPPGRNLVFGDLFEVHKNAHLLHNSSLALPYTIKGPSQCLVYILTRILVVPSVIVKFALALIRLSRTTVDSVICRGLAKLVEVGLHEPRLAFLLTLLEEQIFGTKHPEPGGSELKQRQELARRRIVMVSRQLGNVLDTLQSPALNKHLIYCLFDIIVAEMFPEMDNCARE</sequence>
<dbReference type="VEuPathDB" id="VectorBase:PPAPM1_011457"/>
<reference evidence="1" key="1">
    <citation type="submission" date="2022-08" db="UniProtKB">
        <authorList>
            <consortium name="EnsemblMetazoa"/>
        </authorList>
    </citation>
    <scope>IDENTIFICATION</scope>
    <source>
        <strain evidence="1">Israel</strain>
    </source>
</reference>